<dbReference type="RefSeq" id="WP_121212306.1">
    <property type="nucleotide sequence ID" value="NZ_RBIM01000007.1"/>
</dbReference>
<sequence>MKASYHVNVRDGLIIYTMSGTLTSEGILKVFRAAISDPDWSREFDMMCLFHNADFSVFSLEEAASFSKAIQALDPAPGESPPIRSALVCPDDLSSALLTFWEMMGRDERRAIDRIFATEAEARAWLAEPR</sequence>
<dbReference type="Proteomes" id="UP000273675">
    <property type="component" value="Unassembled WGS sequence"/>
</dbReference>
<evidence type="ECO:0008006" key="3">
    <source>
        <dbReference type="Google" id="ProtNLM"/>
    </source>
</evidence>
<dbReference type="EMBL" id="RBIM01000007">
    <property type="protein sequence ID" value="RKQ95330.1"/>
    <property type="molecule type" value="Genomic_DNA"/>
</dbReference>
<dbReference type="OrthoDB" id="7631903at2"/>
<comment type="caution">
    <text evidence="1">The sequence shown here is derived from an EMBL/GenBank/DDBJ whole genome shotgun (WGS) entry which is preliminary data.</text>
</comment>
<evidence type="ECO:0000313" key="2">
    <source>
        <dbReference type="Proteomes" id="UP000273675"/>
    </source>
</evidence>
<protein>
    <recommendedName>
        <fullName evidence="3">SpoIIAA-like protein</fullName>
    </recommendedName>
</protein>
<proteinExistence type="predicted"/>
<accession>A0A495D314</accession>
<name>A0A495D314_9PROT</name>
<reference evidence="1 2" key="1">
    <citation type="submission" date="2018-10" db="EMBL/GenBank/DDBJ databases">
        <title>Genomic Encyclopedia of Type Strains, Phase IV (KMG-IV): sequencing the most valuable type-strain genomes for metagenomic binning, comparative biology and taxonomic classification.</title>
        <authorList>
            <person name="Goeker M."/>
        </authorList>
    </citation>
    <scope>NUCLEOTIDE SEQUENCE [LARGE SCALE GENOMIC DNA]</scope>
    <source>
        <strain evidence="1 2">DSM 4734</strain>
    </source>
</reference>
<gene>
    <name evidence="1" type="ORF">C7435_3022</name>
</gene>
<dbReference type="AlphaFoldDB" id="A0A495D314"/>
<evidence type="ECO:0000313" key="1">
    <source>
        <dbReference type="EMBL" id="RKQ95330.1"/>
    </source>
</evidence>
<organism evidence="1 2">
    <name type="scientific">Maricaulis maris</name>
    <dbReference type="NCBI Taxonomy" id="74318"/>
    <lineage>
        <taxon>Bacteria</taxon>
        <taxon>Pseudomonadati</taxon>
        <taxon>Pseudomonadota</taxon>
        <taxon>Alphaproteobacteria</taxon>
        <taxon>Maricaulales</taxon>
        <taxon>Maricaulaceae</taxon>
        <taxon>Maricaulis</taxon>
    </lineage>
</organism>